<dbReference type="HOGENOM" id="CLU_2420018_0_0_2"/>
<accession>D7E623</accession>
<protein>
    <submittedName>
        <fullName evidence="1">Uncharacterized protein</fullName>
    </submittedName>
</protein>
<proteinExistence type="predicted"/>
<gene>
    <name evidence="1" type="ordered locus">Metev_0114</name>
</gene>
<evidence type="ECO:0000313" key="1">
    <source>
        <dbReference type="EMBL" id="ADI73045.1"/>
    </source>
</evidence>
<sequence>MSVSVNKKPKNIETILTNTKRVYNKNGIISVSCRTVKPHSPTTPIRLSQDLVLFLLSRNPNCIDYIDEYKINVDEILLDLSDLTPFFLWNK</sequence>
<organism evidence="1 2">
    <name type="scientific">Methanohalobium evestigatum (strain ATCC BAA-1072 / DSM 3721 / NBRC 107634 / OCM 161 / Z-7303)</name>
    <dbReference type="NCBI Taxonomy" id="644295"/>
    <lineage>
        <taxon>Archaea</taxon>
        <taxon>Methanobacteriati</taxon>
        <taxon>Methanobacteriota</taxon>
        <taxon>Stenosarchaea group</taxon>
        <taxon>Methanomicrobia</taxon>
        <taxon>Methanosarcinales</taxon>
        <taxon>Methanosarcinaceae</taxon>
        <taxon>Methanohalobium</taxon>
    </lineage>
</organism>
<keyword evidence="2" id="KW-1185">Reference proteome</keyword>
<name>D7E623_METEZ</name>
<reference evidence="1 2" key="1">
    <citation type="submission" date="2010-06" db="EMBL/GenBank/DDBJ databases">
        <title>Complete sequence chromosome of Methanohalobium evestigatum Z-7303.</title>
        <authorList>
            <consortium name="US DOE Joint Genome Institute"/>
            <person name="Lucas S."/>
            <person name="Copeland A."/>
            <person name="Lapidus A."/>
            <person name="Cheng J.-F."/>
            <person name="Bruce D."/>
            <person name="Goodwin L."/>
            <person name="Pitluck S."/>
            <person name="Saunders E."/>
            <person name="Detter J.C."/>
            <person name="Han C."/>
            <person name="Tapia R."/>
            <person name="Land M."/>
            <person name="Hauser L."/>
            <person name="Kyrpides N."/>
            <person name="Mikhailova N."/>
            <person name="Sieprawska-Lupa M."/>
            <person name="Whitman W.B."/>
            <person name="Anderson I."/>
            <person name="Woyke T."/>
        </authorList>
    </citation>
    <scope>NUCLEOTIDE SEQUENCE [LARGE SCALE GENOMIC DNA]</scope>
    <source>
        <strain evidence="2">ATCC BAA-1072 / DSM 3721 / NBRC 107634 / OCM 161 / Z-7303</strain>
    </source>
</reference>
<dbReference type="STRING" id="644295.Metev_0114"/>
<dbReference type="Proteomes" id="UP000000391">
    <property type="component" value="Chromosome"/>
</dbReference>
<dbReference type="EMBL" id="CP002069">
    <property type="protein sequence ID" value="ADI73045.1"/>
    <property type="molecule type" value="Genomic_DNA"/>
</dbReference>
<evidence type="ECO:0000313" key="2">
    <source>
        <dbReference type="Proteomes" id="UP000000391"/>
    </source>
</evidence>
<dbReference type="AlphaFoldDB" id="D7E623"/>
<dbReference type="KEGG" id="mev:Metev_0114"/>